<proteinExistence type="predicted"/>
<dbReference type="SUPFAM" id="SSF52540">
    <property type="entry name" value="P-loop containing nucleoside triphosphate hydrolases"/>
    <property type="match status" value="1"/>
</dbReference>
<evidence type="ECO:0000259" key="1">
    <source>
        <dbReference type="Pfam" id="PF01926"/>
    </source>
</evidence>
<dbReference type="OrthoDB" id="1696305at2759"/>
<gene>
    <name evidence="2" type="ORF">PBRASI_LOCUS8051</name>
</gene>
<dbReference type="PANTHER" id="PTHR46406">
    <property type="entry name" value="NITRIC OXIDE-ASSOCIATED PROTEIN 1"/>
    <property type="match status" value="1"/>
</dbReference>
<dbReference type="InterPro" id="IPR006073">
    <property type="entry name" value="GTP-bd"/>
</dbReference>
<sequence length="529" mass="59194">MSITRLRTLRTKGLVGSFISRQRLVRHVHVTHDQLHLHSYYYRRPTISSPYSIIQKSYSTLSVSAETSVQHCPGCGAQFQSIDTSIPGYIPSINHQKERQSKAPLDSRPDQQQFLKIYDSLDDGAKKLLYPLGMNFVKPSDLKKENTRLLCTRCYNLVHHNKEILEWQETLTTDKSFLKFLKTIDNAVVVTVIDLFDFPGSLIKDIDNLIGRQHPHILVANKADLVPSLPSVKQWVIDNIQRHKLETIDSVHLVSSKKNWNIDELAFTISRHRRVNDNVYLVGCTNVGKSALINSLLKKCSVGGWKHRVTSSIVPGTTVNMHGLPMSVFGDELGPYSMNDQSGVSNQYLFDTPGIVNEDALTHLLNKDELDMVQPKLEINPVTYRLHQGQSMCFGGLGRIDYLSGTHPIYLTTYTNARIHITSTHNADIFSQKLTQGQQTILQPPVGSPERLESFPPLATVVDSLPLAGKLNKVAVADIVFSGIGWASVCGGFKEANIRLKSAGGRGVYVRNNPLLPYRWTGKVAKFFG</sequence>
<dbReference type="Proteomes" id="UP000789739">
    <property type="component" value="Unassembled WGS sequence"/>
</dbReference>
<dbReference type="AlphaFoldDB" id="A0A9N9CQS7"/>
<keyword evidence="3" id="KW-1185">Reference proteome</keyword>
<accession>A0A9N9CQS7</accession>
<dbReference type="GO" id="GO:0005525">
    <property type="term" value="F:GTP binding"/>
    <property type="evidence" value="ECO:0007669"/>
    <property type="project" value="InterPro"/>
</dbReference>
<dbReference type="CDD" id="cd01855">
    <property type="entry name" value="YqeH"/>
    <property type="match status" value="1"/>
</dbReference>
<dbReference type="InterPro" id="IPR052807">
    <property type="entry name" value="Mito_transl_resp_regulator"/>
</dbReference>
<dbReference type="PANTHER" id="PTHR46406:SF1">
    <property type="entry name" value="NITRIC OXIDE-ASSOCIATED PROTEIN 1"/>
    <property type="match status" value="1"/>
</dbReference>
<evidence type="ECO:0000313" key="3">
    <source>
        <dbReference type="Proteomes" id="UP000789739"/>
    </source>
</evidence>
<dbReference type="InterPro" id="IPR027417">
    <property type="entry name" value="P-loop_NTPase"/>
</dbReference>
<protein>
    <submittedName>
        <fullName evidence="2">3014_t:CDS:1</fullName>
    </submittedName>
</protein>
<feature type="domain" description="G" evidence="1">
    <location>
        <begin position="279"/>
        <end position="363"/>
    </location>
</feature>
<comment type="caution">
    <text evidence="2">The sequence shown here is derived from an EMBL/GenBank/DDBJ whole genome shotgun (WGS) entry which is preliminary data.</text>
</comment>
<dbReference type="EMBL" id="CAJVPI010001356">
    <property type="protein sequence ID" value="CAG8608797.1"/>
    <property type="molecule type" value="Genomic_DNA"/>
</dbReference>
<organism evidence="2 3">
    <name type="scientific">Paraglomus brasilianum</name>
    <dbReference type="NCBI Taxonomy" id="144538"/>
    <lineage>
        <taxon>Eukaryota</taxon>
        <taxon>Fungi</taxon>
        <taxon>Fungi incertae sedis</taxon>
        <taxon>Mucoromycota</taxon>
        <taxon>Glomeromycotina</taxon>
        <taxon>Glomeromycetes</taxon>
        <taxon>Paraglomerales</taxon>
        <taxon>Paraglomeraceae</taxon>
        <taxon>Paraglomus</taxon>
    </lineage>
</organism>
<reference evidence="2" key="1">
    <citation type="submission" date="2021-06" db="EMBL/GenBank/DDBJ databases">
        <authorList>
            <person name="Kallberg Y."/>
            <person name="Tangrot J."/>
            <person name="Rosling A."/>
        </authorList>
    </citation>
    <scope>NUCLEOTIDE SEQUENCE</scope>
    <source>
        <strain evidence="2">BR232B</strain>
    </source>
</reference>
<dbReference type="Gene3D" id="3.40.50.300">
    <property type="entry name" value="P-loop containing nucleotide triphosphate hydrolases"/>
    <property type="match status" value="1"/>
</dbReference>
<evidence type="ECO:0000313" key="2">
    <source>
        <dbReference type="EMBL" id="CAG8608797.1"/>
    </source>
</evidence>
<dbReference type="Pfam" id="PF01926">
    <property type="entry name" value="MMR_HSR1"/>
    <property type="match status" value="1"/>
</dbReference>
<name>A0A9N9CQS7_9GLOM</name>